<proteinExistence type="inferred from homology"/>
<dbReference type="InterPro" id="IPR020633">
    <property type="entry name" value="Thymidine_kinase_CS"/>
</dbReference>
<gene>
    <name evidence="13" type="ORF">TEOVI_000707500</name>
</gene>
<evidence type="ECO:0000256" key="1">
    <source>
        <dbReference type="ARBA" id="ARBA00007587"/>
    </source>
</evidence>
<evidence type="ECO:0000256" key="9">
    <source>
        <dbReference type="ARBA" id="ARBA00022840"/>
    </source>
</evidence>
<dbReference type="PROSITE" id="PS00603">
    <property type="entry name" value="TK_CELLULAR_TYPE"/>
    <property type="match status" value="2"/>
</dbReference>
<comment type="caution">
    <text evidence="13">The sequence shown here is derived from an EMBL/GenBank/DDBJ whole genome shotgun (WGS) entry which is preliminary data.</text>
</comment>
<dbReference type="GO" id="GO:0046104">
    <property type="term" value="P:thymidine metabolic process"/>
    <property type="evidence" value="ECO:0007669"/>
    <property type="project" value="TreeGrafter"/>
</dbReference>
<dbReference type="GO" id="GO:0004797">
    <property type="term" value="F:thymidine kinase activity"/>
    <property type="evidence" value="ECO:0007669"/>
    <property type="project" value="UniProtKB-EC"/>
</dbReference>
<dbReference type="GeneID" id="92381009"/>
<dbReference type="FunFam" id="3.40.50.300:FF:000948">
    <property type="entry name" value="Thymidine kinase"/>
    <property type="match status" value="2"/>
</dbReference>
<dbReference type="EMBL" id="CZPT02001998">
    <property type="protein sequence ID" value="SCU73122.1"/>
    <property type="molecule type" value="Genomic_DNA"/>
</dbReference>
<keyword evidence="3" id="KW-0237">DNA synthesis</keyword>
<keyword evidence="9" id="KW-0067">ATP-binding</keyword>
<evidence type="ECO:0000256" key="6">
    <source>
        <dbReference type="ARBA" id="ARBA00022741"/>
    </source>
</evidence>
<feature type="region of interest" description="Disordered" evidence="12">
    <location>
        <begin position="405"/>
        <end position="455"/>
    </location>
</feature>
<dbReference type="PANTHER" id="PTHR11441:SF0">
    <property type="entry name" value="THYMIDINE KINASE, CYTOSOLIC"/>
    <property type="match status" value="1"/>
</dbReference>
<evidence type="ECO:0000256" key="5">
    <source>
        <dbReference type="ARBA" id="ARBA00022723"/>
    </source>
</evidence>
<dbReference type="FunFam" id="3.30.60.20:FF:000051">
    <property type="entry name" value="Thymidine kinase"/>
    <property type="match status" value="2"/>
</dbReference>
<dbReference type="InterPro" id="IPR027417">
    <property type="entry name" value="P-loop_NTPase"/>
</dbReference>
<dbReference type="InterPro" id="IPR001267">
    <property type="entry name" value="Thymidine_kinase"/>
</dbReference>
<evidence type="ECO:0000256" key="11">
    <source>
        <dbReference type="RuleBase" id="RU004165"/>
    </source>
</evidence>
<keyword evidence="4 13" id="KW-0808">Transferase</keyword>
<evidence type="ECO:0000256" key="10">
    <source>
        <dbReference type="ARBA" id="ARBA00048254"/>
    </source>
</evidence>
<keyword evidence="14" id="KW-1185">Reference proteome</keyword>
<reference evidence="13" key="1">
    <citation type="submission" date="2016-09" db="EMBL/GenBank/DDBJ databases">
        <authorList>
            <person name="Hebert L."/>
            <person name="Moumen B."/>
        </authorList>
    </citation>
    <scope>NUCLEOTIDE SEQUENCE [LARGE SCALE GENOMIC DNA]</scope>
    <source>
        <strain evidence="13">OVI</strain>
    </source>
</reference>
<evidence type="ECO:0000256" key="2">
    <source>
        <dbReference type="ARBA" id="ARBA00012118"/>
    </source>
</evidence>
<keyword evidence="7 13" id="KW-0418">Kinase</keyword>
<keyword evidence="8" id="KW-0862">Zinc</keyword>
<evidence type="ECO:0000256" key="3">
    <source>
        <dbReference type="ARBA" id="ARBA00022634"/>
    </source>
</evidence>
<evidence type="ECO:0000256" key="4">
    <source>
        <dbReference type="ARBA" id="ARBA00022679"/>
    </source>
</evidence>
<accession>A0A1G4IKP7</accession>
<organism evidence="13 14">
    <name type="scientific">Trypanosoma equiperdum</name>
    <dbReference type="NCBI Taxonomy" id="5694"/>
    <lineage>
        <taxon>Eukaryota</taxon>
        <taxon>Discoba</taxon>
        <taxon>Euglenozoa</taxon>
        <taxon>Kinetoplastea</taxon>
        <taxon>Metakinetoplastina</taxon>
        <taxon>Trypanosomatida</taxon>
        <taxon>Trypanosomatidae</taxon>
        <taxon>Trypanosoma</taxon>
    </lineage>
</organism>
<dbReference type="GO" id="GO:0071897">
    <property type="term" value="P:DNA biosynthetic process"/>
    <property type="evidence" value="ECO:0007669"/>
    <property type="project" value="UniProtKB-KW"/>
</dbReference>
<dbReference type="VEuPathDB" id="TriTrypDB:TEOVI_000707500"/>
<evidence type="ECO:0000256" key="8">
    <source>
        <dbReference type="ARBA" id="ARBA00022833"/>
    </source>
</evidence>
<dbReference type="EC" id="2.7.1.21" evidence="2"/>
<dbReference type="GO" id="GO:0042802">
    <property type="term" value="F:identical protein binding"/>
    <property type="evidence" value="ECO:0007669"/>
    <property type="project" value="UniProtKB-ARBA"/>
</dbReference>
<comment type="catalytic activity">
    <reaction evidence="10">
        <text>thymidine + ATP = dTMP + ADP + H(+)</text>
        <dbReference type="Rhea" id="RHEA:19129"/>
        <dbReference type="ChEBI" id="CHEBI:15378"/>
        <dbReference type="ChEBI" id="CHEBI:17748"/>
        <dbReference type="ChEBI" id="CHEBI:30616"/>
        <dbReference type="ChEBI" id="CHEBI:63528"/>
        <dbReference type="ChEBI" id="CHEBI:456216"/>
        <dbReference type="EC" id="2.7.1.21"/>
    </reaction>
</comment>
<keyword evidence="6" id="KW-0547">Nucleotide-binding</keyword>
<dbReference type="GO" id="GO:0006950">
    <property type="term" value="P:response to stress"/>
    <property type="evidence" value="ECO:0007669"/>
    <property type="project" value="UniProtKB-ARBA"/>
</dbReference>
<dbReference type="SUPFAM" id="SSF52540">
    <property type="entry name" value="P-loop containing nucleoside triphosphate hydrolases"/>
    <property type="match status" value="2"/>
</dbReference>
<name>A0A1G4IKP7_TRYEQ</name>
<dbReference type="AlphaFoldDB" id="A0A1G4IKP7"/>
<dbReference type="Pfam" id="PF00265">
    <property type="entry name" value="TK"/>
    <property type="match status" value="2"/>
</dbReference>
<dbReference type="SUPFAM" id="SSF57716">
    <property type="entry name" value="Glucocorticoid receptor-like (DNA-binding domain)"/>
    <property type="match status" value="2"/>
</dbReference>
<dbReference type="Proteomes" id="UP000195570">
    <property type="component" value="Unassembled WGS sequence"/>
</dbReference>
<keyword evidence="5" id="KW-0479">Metal-binding</keyword>
<dbReference type="PANTHER" id="PTHR11441">
    <property type="entry name" value="THYMIDINE KINASE"/>
    <property type="match status" value="1"/>
</dbReference>
<dbReference type="Gene3D" id="3.40.50.300">
    <property type="entry name" value="P-loop containing nucleotide triphosphate hydrolases"/>
    <property type="match status" value="2"/>
</dbReference>
<evidence type="ECO:0000256" key="12">
    <source>
        <dbReference type="SAM" id="MobiDB-lite"/>
    </source>
</evidence>
<protein>
    <recommendedName>
        <fullName evidence="2">thymidine kinase</fullName>
        <ecNumber evidence="2">2.7.1.21</ecNumber>
    </recommendedName>
</protein>
<evidence type="ECO:0000313" key="14">
    <source>
        <dbReference type="Proteomes" id="UP000195570"/>
    </source>
</evidence>
<dbReference type="Gene3D" id="3.30.60.20">
    <property type="match status" value="2"/>
</dbReference>
<evidence type="ECO:0000313" key="13">
    <source>
        <dbReference type="EMBL" id="SCU73122.1"/>
    </source>
</evidence>
<comment type="similarity">
    <text evidence="1 11">Belongs to the thymidine kinase family.</text>
</comment>
<dbReference type="GO" id="GO:0005524">
    <property type="term" value="F:ATP binding"/>
    <property type="evidence" value="ECO:0007669"/>
    <property type="project" value="UniProtKB-KW"/>
</dbReference>
<feature type="compositionally biased region" description="Polar residues" evidence="12">
    <location>
        <begin position="411"/>
        <end position="435"/>
    </location>
</feature>
<dbReference type="RefSeq" id="XP_067083528.1">
    <property type="nucleotide sequence ID" value="XM_067227427.1"/>
</dbReference>
<evidence type="ECO:0000256" key="7">
    <source>
        <dbReference type="ARBA" id="ARBA00022777"/>
    </source>
</evidence>
<dbReference type="GO" id="GO:0046872">
    <property type="term" value="F:metal ion binding"/>
    <property type="evidence" value="ECO:0007669"/>
    <property type="project" value="UniProtKB-KW"/>
</dbReference>
<sequence length="455" mass="50844">MHDGDGNIELIIGPMFAGKTTELMRRVQRHKHAQRSCYIINYSRNSYQNQRLSTHDQLSLTANVSIAKLSEVCDEWRDYDVIAVDNGQFFPDVVGFCARAANEGKTVIVSALDVDCRETPFDEVCRLVPRAESVLKLSAVCMKCHEHDAFLTYRTIESNERELYGGADMYLAVCRWCYKQLTMSHVDAQKTSASTAAVVPNGAHGRIELIIGPMFAGKTTELMRRVQRHKHAQRSCYIIKYTGDTRYSEGAITSHDQRALTANVSVSNLHDVGDEWRKYDVIAVDEGQFFPGVAAFCSKAADSGKVVIVSALDADYLQEPFEEICLLVSRADSVVKLSAVCMECHNRKASFTYRTVKSDERKLVGGSDMYMSVCRSCYETKRNMVQTEKYIYSCVGINEGSYSECSPGPSERSSAGTSGVQTSVKVDEQNCTEPNTEAKKMPLKRKRNQMAVDTT</sequence>